<evidence type="ECO:0000313" key="2">
    <source>
        <dbReference type="Proteomes" id="UP001642360"/>
    </source>
</evidence>
<protein>
    <submittedName>
        <fullName evidence="1">Uncharacterized protein</fullName>
    </submittedName>
</protein>
<dbReference type="Proteomes" id="UP001642360">
    <property type="component" value="Unassembled WGS sequence"/>
</dbReference>
<dbReference type="AlphaFoldDB" id="A0ABC8UDD6"/>
<gene>
    <name evidence="1" type="ORF">ILEXP_LOCUS48025</name>
</gene>
<reference evidence="1 2" key="1">
    <citation type="submission" date="2024-02" db="EMBL/GenBank/DDBJ databases">
        <authorList>
            <person name="Vignale AGUSTIN F."/>
            <person name="Sosa J E."/>
            <person name="Modenutti C."/>
        </authorList>
    </citation>
    <scope>NUCLEOTIDE SEQUENCE [LARGE SCALE GENOMIC DNA]</scope>
</reference>
<accession>A0ABC8UDD6</accession>
<dbReference type="PANTHER" id="PTHR48156:SF1">
    <property type="entry name" value="TRANSMEMBRANE PROTEIN"/>
    <property type="match status" value="1"/>
</dbReference>
<dbReference type="PANTHER" id="PTHR48156">
    <property type="entry name" value="TRANSMEMBRANE PROTEIN"/>
    <property type="match status" value="1"/>
</dbReference>
<organism evidence="1 2">
    <name type="scientific">Ilex paraguariensis</name>
    <name type="common">yerba mate</name>
    <dbReference type="NCBI Taxonomy" id="185542"/>
    <lineage>
        <taxon>Eukaryota</taxon>
        <taxon>Viridiplantae</taxon>
        <taxon>Streptophyta</taxon>
        <taxon>Embryophyta</taxon>
        <taxon>Tracheophyta</taxon>
        <taxon>Spermatophyta</taxon>
        <taxon>Magnoliopsida</taxon>
        <taxon>eudicotyledons</taxon>
        <taxon>Gunneridae</taxon>
        <taxon>Pentapetalae</taxon>
        <taxon>asterids</taxon>
        <taxon>campanulids</taxon>
        <taxon>Aquifoliales</taxon>
        <taxon>Aquifoliaceae</taxon>
        <taxon>Ilex</taxon>
    </lineage>
</organism>
<keyword evidence="2" id="KW-1185">Reference proteome</keyword>
<dbReference type="EMBL" id="CAUOFW020007229">
    <property type="protein sequence ID" value="CAK9178110.1"/>
    <property type="molecule type" value="Genomic_DNA"/>
</dbReference>
<sequence length="64" mass="7054">SRVIGFQLSLFSLRWAMAVPWSTTLWLVKMVWEALSGWVVSCLTVADEIASSLRTGDIGAFHVG</sequence>
<evidence type="ECO:0000313" key="1">
    <source>
        <dbReference type="EMBL" id="CAK9178110.1"/>
    </source>
</evidence>
<feature type="non-terminal residue" evidence="1">
    <location>
        <position position="1"/>
    </location>
</feature>
<proteinExistence type="predicted"/>
<name>A0ABC8UDD6_9AQUA</name>
<comment type="caution">
    <text evidence="1">The sequence shown here is derived from an EMBL/GenBank/DDBJ whole genome shotgun (WGS) entry which is preliminary data.</text>
</comment>